<evidence type="ECO:0000313" key="2">
    <source>
        <dbReference type="EMBL" id="KAK7460360.1"/>
    </source>
</evidence>
<keyword evidence="3" id="KW-1185">Reference proteome</keyword>
<protein>
    <submittedName>
        <fullName evidence="2">Uncharacterized protein</fullName>
    </submittedName>
</protein>
<evidence type="ECO:0000256" key="1">
    <source>
        <dbReference type="SAM" id="MobiDB-lite"/>
    </source>
</evidence>
<name>A0ABD0J4J2_9CAEN</name>
<feature type="region of interest" description="Disordered" evidence="1">
    <location>
        <begin position="63"/>
        <end position="89"/>
    </location>
</feature>
<dbReference type="AlphaFoldDB" id="A0ABD0J4J2"/>
<sequence length="89" mass="9903">MSIALKTAEYVQHSQTPNAFKSLDTNCPVCNMDCLEDTYDVCVHHECRIHSLNMSLRNMTSKHSGICPKSDQGDGEDEGEDGGLLLRME</sequence>
<proteinExistence type="predicted"/>
<dbReference type="EMBL" id="JACVVK020000650">
    <property type="protein sequence ID" value="KAK7460360.1"/>
    <property type="molecule type" value="Genomic_DNA"/>
</dbReference>
<comment type="caution">
    <text evidence="2">The sequence shown here is derived from an EMBL/GenBank/DDBJ whole genome shotgun (WGS) entry which is preliminary data.</text>
</comment>
<accession>A0ABD0J4J2</accession>
<gene>
    <name evidence="2" type="ORF">BaRGS_00038888</name>
</gene>
<reference evidence="2 3" key="1">
    <citation type="journal article" date="2023" name="Sci. Data">
        <title>Genome assembly of the Korean intertidal mud-creeper Batillaria attramentaria.</title>
        <authorList>
            <person name="Patra A.K."/>
            <person name="Ho P.T."/>
            <person name="Jun S."/>
            <person name="Lee S.J."/>
            <person name="Kim Y."/>
            <person name="Won Y.J."/>
        </authorList>
    </citation>
    <scope>NUCLEOTIDE SEQUENCE [LARGE SCALE GENOMIC DNA]</scope>
    <source>
        <strain evidence="2">Wonlab-2016</strain>
    </source>
</reference>
<organism evidence="2 3">
    <name type="scientific">Batillaria attramentaria</name>
    <dbReference type="NCBI Taxonomy" id="370345"/>
    <lineage>
        <taxon>Eukaryota</taxon>
        <taxon>Metazoa</taxon>
        <taxon>Spiralia</taxon>
        <taxon>Lophotrochozoa</taxon>
        <taxon>Mollusca</taxon>
        <taxon>Gastropoda</taxon>
        <taxon>Caenogastropoda</taxon>
        <taxon>Sorbeoconcha</taxon>
        <taxon>Cerithioidea</taxon>
        <taxon>Batillariidae</taxon>
        <taxon>Batillaria</taxon>
    </lineage>
</organism>
<evidence type="ECO:0000313" key="3">
    <source>
        <dbReference type="Proteomes" id="UP001519460"/>
    </source>
</evidence>
<dbReference type="Proteomes" id="UP001519460">
    <property type="component" value="Unassembled WGS sequence"/>
</dbReference>